<comment type="caution">
    <text evidence="7">The sequence shown here is derived from an EMBL/GenBank/DDBJ whole genome shotgun (WGS) entry which is preliminary data.</text>
</comment>
<evidence type="ECO:0000256" key="1">
    <source>
        <dbReference type="ARBA" id="ARBA00004167"/>
    </source>
</evidence>
<dbReference type="GO" id="GO:0071944">
    <property type="term" value="C:cell periphery"/>
    <property type="evidence" value="ECO:0007669"/>
    <property type="project" value="UniProtKB-ARBA"/>
</dbReference>
<keyword evidence="3 6" id="KW-1133">Transmembrane helix</keyword>
<evidence type="ECO:0000256" key="4">
    <source>
        <dbReference type="ARBA" id="ARBA00023136"/>
    </source>
</evidence>
<accession>A0AAD9KBJ9</accession>
<dbReference type="EMBL" id="JAODUO010001243">
    <property type="protein sequence ID" value="KAK2168171.1"/>
    <property type="molecule type" value="Genomic_DNA"/>
</dbReference>
<dbReference type="CDD" id="cd12087">
    <property type="entry name" value="TM_EGFR-like"/>
    <property type="match status" value="1"/>
</dbReference>
<evidence type="ECO:0000313" key="8">
    <source>
        <dbReference type="Proteomes" id="UP001209878"/>
    </source>
</evidence>
<evidence type="ECO:0000256" key="5">
    <source>
        <dbReference type="SAM" id="MobiDB-lite"/>
    </source>
</evidence>
<dbReference type="PANTHER" id="PTHR15549">
    <property type="entry name" value="PAIRED IMMUNOGLOBULIN-LIKE TYPE 2 RECEPTOR"/>
    <property type="match status" value="1"/>
</dbReference>
<dbReference type="GO" id="GO:0016020">
    <property type="term" value="C:membrane"/>
    <property type="evidence" value="ECO:0007669"/>
    <property type="project" value="UniProtKB-SubCell"/>
</dbReference>
<evidence type="ECO:0000256" key="3">
    <source>
        <dbReference type="ARBA" id="ARBA00022989"/>
    </source>
</evidence>
<dbReference type="Proteomes" id="UP001209878">
    <property type="component" value="Unassembled WGS sequence"/>
</dbReference>
<organism evidence="7 8">
    <name type="scientific">Ridgeia piscesae</name>
    <name type="common">Tubeworm</name>
    <dbReference type="NCBI Taxonomy" id="27915"/>
    <lineage>
        <taxon>Eukaryota</taxon>
        <taxon>Metazoa</taxon>
        <taxon>Spiralia</taxon>
        <taxon>Lophotrochozoa</taxon>
        <taxon>Annelida</taxon>
        <taxon>Polychaeta</taxon>
        <taxon>Sedentaria</taxon>
        <taxon>Canalipalpata</taxon>
        <taxon>Sabellida</taxon>
        <taxon>Siboglinidae</taxon>
        <taxon>Ridgeia</taxon>
    </lineage>
</organism>
<keyword evidence="8" id="KW-1185">Reference proteome</keyword>
<keyword evidence="2 6" id="KW-0812">Transmembrane</keyword>
<evidence type="ECO:0000313" key="7">
    <source>
        <dbReference type="EMBL" id="KAK2168171.1"/>
    </source>
</evidence>
<feature type="region of interest" description="Disordered" evidence="5">
    <location>
        <begin position="246"/>
        <end position="349"/>
    </location>
</feature>
<comment type="subcellular location">
    <subcellularLocation>
        <location evidence="1">Membrane</location>
        <topology evidence="1">Single-pass membrane protein</topology>
    </subcellularLocation>
</comment>
<reference evidence="7" key="1">
    <citation type="journal article" date="2023" name="Mol. Biol. Evol.">
        <title>Third-Generation Sequencing Reveals the Adaptive Role of the Epigenome in Three Deep-Sea Polychaetes.</title>
        <authorList>
            <person name="Perez M."/>
            <person name="Aroh O."/>
            <person name="Sun Y."/>
            <person name="Lan Y."/>
            <person name="Juniper S.K."/>
            <person name="Young C.R."/>
            <person name="Angers B."/>
            <person name="Qian P.Y."/>
        </authorList>
    </citation>
    <scope>NUCLEOTIDE SEQUENCE</scope>
    <source>
        <strain evidence="7">R07B-5</strain>
    </source>
</reference>
<feature type="compositionally biased region" description="Polar residues" evidence="5">
    <location>
        <begin position="278"/>
        <end position="296"/>
    </location>
</feature>
<evidence type="ECO:0000256" key="6">
    <source>
        <dbReference type="SAM" id="Phobius"/>
    </source>
</evidence>
<name>A0AAD9KBJ9_RIDPI</name>
<feature type="transmembrane region" description="Helical" evidence="6">
    <location>
        <begin position="169"/>
        <end position="191"/>
    </location>
</feature>
<dbReference type="AlphaFoldDB" id="A0AAD9KBJ9"/>
<evidence type="ECO:0000256" key="2">
    <source>
        <dbReference type="ARBA" id="ARBA00022692"/>
    </source>
</evidence>
<protein>
    <submittedName>
        <fullName evidence="7">Uncharacterized protein</fullName>
    </submittedName>
</protein>
<gene>
    <name evidence="7" type="ORF">NP493_1243g00028</name>
</gene>
<keyword evidence="4 6" id="KW-0472">Membrane</keyword>
<proteinExistence type="predicted"/>
<sequence length="349" mass="38093">MRFRDTDDIGRDDHSYYVECVDGNATLHQCKDKESFYPSIHDCDTRCKKVFTFSSTSAVFYKSCEPIPYQEKPTHQFVAYPGDCKRYYWIFNKEVDLCYTARGLSFDIKLHNFIGDFDANCTCENPPVIATTVPATTSTTSTTTTTTTTTTTPVTKAAKVTSGSSNTGVIAGTLIAVLLIVIGGLGLAVFLRRRNKARAPPHVEEAKPGIYRISSIQSDTYDELKEVDPPYDNNVSVLVARSNVSTLNRGPLPDAPDGTYEYPAYKAGDVPEGFYQDPATTTDSTYLQPGQMTGDLSTADADEGEQNKMDVNENDTNSSVLPPPEEAPSTPANADVTDDASQDNENKGG</sequence>
<dbReference type="InterPro" id="IPR051694">
    <property type="entry name" value="Immunoregulatory_rcpt-like"/>
</dbReference>